<evidence type="ECO:0000256" key="1">
    <source>
        <dbReference type="ARBA" id="ARBA00006190"/>
    </source>
</evidence>
<protein>
    <submittedName>
        <fullName evidence="3">Uncharacterized protein</fullName>
    </submittedName>
</protein>
<reference evidence="3" key="1">
    <citation type="submission" date="2023-10" db="EMBL/GenBank/DDBJ databases">
        <title>Genome assemblies of two species of porcelain crab, Petrolisthes cinctipes and Petrolisthes manimaculis (Anomura: Porcellanidae).</title>
        <authorList>
            <person name="Angst P."/>
        </authorList>
    </citation>
    <scope>NUCLEOTIDE SEQUENCE</scope>
    <source>
        <strain evidence="3">PB745_01</strain>
        <tissue evidence="3">Gill</tissue>
    </source>
</reference>
<feature type="region of interest" description="Disordered" evidence="2">
    <location>
        <begin position="179"/>
        <end position="201"/>
    </location>
</feature>
<sequence length="212" mass="23434">MFKKPSPKEQMKANERQLRKAGRDVERDRRELEREEKKLENDIKRLAKHPSNKEAITVLAKQLVNVRKQKTRTFAANSRISSVAAQQKSMQTNVRLGQAMGSATKAMAGVNKVMKPEDVARNMRDFEQASAKLNMTDEVMNDALDDILNESGDEEESDAIVSQVLDEIGIEIGAKVAGAPSATSDTLGGESSKNKVMSDDELMESLAKLRAT</sequence>
<dbReference type="Gene3D" id="6.10.140.1230">
    <property type="match status" value="1"/>
</dbReference>
<name>A0AAE1FQQ1_PETCI</name>
<evidence type="ECO:0000256" key="2">
    <source>
        <dbReference type="SAM" id="MobiDB-lite"/>
    </source>
</evidence>
<dbReference type="Pfam" id="PF03357">
    <property type="entry name" value="Snf7"/>
    <property type="match status" value="1"/>
</dbReference>
<comment type="caution">
    <text evidence="3">The sequence shown here is derived from an EMBL/GenBank/DDBJ whole genome shotgun (WGS) entry which is preliminary data.</text>
</comment>
<evidence type="ECO:0000313" key="4">
    <source>
        <dbReference type="Proteomes" id="UP001286313"/>
    </source>
</evidence>
<dbReference type="EMBL" id="JAWQEG010001670">
    <property type="protein sequence ID" value="KAK3877487.1"/>
    <property type="molecule type" value="Genomic_DNA"/>
</dbReference>
<evidence type="ECO:0000313" key="3">
    <source>
        <dbReference type="EMBL" id="KAK3877487.1"/>
    </source>
</evidence>
<feature type="region of interest" description="Disordered" evidence="2">
    <location>
        <begin position="1"/>
        <end position="38"/>
    </location>
</feature>
<comment type="similarity">
    <text evidence="1">Belongs to the SNF7 family.</text>
</comment>
<gene>
    <name evidence="3" type="ORF">Pcinc_017813</name>
</gene>
<proteinExistence type="inferred from homology"/>
<feature type="compositionally biased region" description="Polar residues" evidence="2">
    <location>
        <begin position="181"/>
        <end position="191"/>
    </location>
</feature>
<keyword evidence="4" id="KW-1185">Reference proteome</keyword>
<dbReference type="AlphaFoldDB" id="A0AAE1FQQ1"/>
<accession>A0AAE1FQQ1</accession>
<dbReference type="InterPro" id="IPR005024">
    <property type="entry name" value="Snf7_fam"/>
</dbReference>
<dbReference type="Proteomes" id="UP001286313">
    <property type="component" value="Unassembled WGS sequence"/>
</dbReference>
<dbReference type="GO" id="GO:0007034">
    <property type="term" value="P:vacuolar transport"/>
    <property type="evidence" value="ECO:0007669"/>
    <property type="project" value="InterPro"/>
</dbReference>
<dbReference type="PANTHER" id="PTHR10476">
    <property type="entry name" value="CHARGED MULTIVESICULAR BODY PROTEIN"/>
    <property type="match status" value="1"/>
</dbReference>
<organism evidence="3 4">
    <name type="scientific">Petrolisthes cinctipes</name>
    <name type="common">Flat porcelain crab</name>
    <dbReference type="NCBI Taxonomy" id="88211"/>
    <lineage>
        <taxon>Eukaryota</taxon>
        <taxon>Metazoa</taxon>
        <taxon>Ecdysozoa</taxon>
        <taxon>Arthropoda</taxon>
        <taxon>Crustacea</taxon>
        <taxon>Multicrustacea</taxon>
        <taxon>Malacostraca</taxon>
        <taxon>Eumalacostraca</taxon>
        <taxon>Eucarida</taxon>
        <taxon>Decapoda</taxon>
        <taxon>Pleocyemata</taxon>
        <taxon>Anomura</taxon>
        <taxon>Galatheoidea</taxon>
        <taxon>Porcellanidae</taxon>
        <taxon>Petrolisthes</taxon>
    </lineage>
</organism>